<evidence type="ECO:0000313" key="3">
    <source>
        <dbReference type="EMBL" id="QGX96783.1"/>
    </source>
</evidence>
<proteinExistence type="predicted"/>
<feature type="domain" description="ParB-like N-terminal" evidence="2">
    <location>
        <begin position="63"/>
        <end position="155"/>
    </location>
</feature>
<dbReference type="OrthoDB" id="7812516at2"/>
<dbReference type="InterPro" id="IPR036086">
    <property type="entry name" value="ParB/Sulfiredoxin_sf"/>
</dbReference>
<evidence type="ECO:0000259" key="2">
    <source>
        <dbReference type="SMART" id="SM00470"/>
    </source>
</evidence>
<dbReference type="PANTHER" id="PTHR33375">
    <property type="entry name" value="CHROMOSOME-PARTITIONING PROTEIN PARB-RELATED"/>
    <property type="match status" value="1"/>
</dbReference>
<dbReference type="CDD" id="cd16405">
    <property type="entry name" value="RepB_like_N"/>
    <property type="match status" value="1"/>
</dbReference>
<dbReference type="InterPro" id="IPR003115">
    <property type="entry name" value="ParB_N"/>
</dbReference>
<accession>A0A6I6ILX4</accession>
<dbReference type="InterPro" id="IPR037972">
    <property type="entry name" value="RepB_N"/>
</dbReference>
<sequence>MAKRKRLSAANPAFAGLPPLETKSALASHAPIAGVAADAATTAALDEMAGALSAARREGRMIVELPLADIRLDYLVRDRIVEEDEAMQALITSLRERGQQVPVEVAELGPGRYGLISGWRRCQALKRLNRDCVKAIIRAPQEASEAYLSMVEENEIRVGLSYYERARIVVKAAEQGVFADERAALAALFHAGSKARRSKIGTFIHIVHALDGALRFPGALGERAGLQLGRALQSDPKLGRALSELLAREAPETPEAELDQLQAAMRKTGSKKAKSESKPAPDTVTPCAGVTVRTHPNGHLTLSGKKVDAALRSRLLDWLRAQG</sequence>
<dbReference type="SUPFAM" id="SSF110849">
    <property type="entry name" value="ParB/Sulfiredoxin"/>
    <property type="match status" value="1"/>
</dbReference>
<dbReference type="Gene3D" id="3.90.1530.30">
    <property type="match status" value="1"/>
</dbReference>
<organism evidence="3 4">
    <name type="scientific">Roseovarius faecimaris</name>
    <dbReference type="NCBI Taxonomy" id="2494550"/>
    <lineage>
        <taxon>Bacteria</taxon>
        <taxon>Pseudomonadati</taxon>
        <taxon>Pseudomonadota</taxon>
        <taxon>Alphaproteobacteria</taxon>
        <taxon>Rhodobacterales</taxon>
        <taxon>Roseobacteraceae</taxon>
        <taxon>Roseovarius</taxon>
    </lineage>
</organism>
<protein>
    <submittedName>
        <fullName evidence="3">Chromosome partitioning protein</fullName>
    </submittedName>
</protein>
<name>A0A6I6ILX4_9RHOB</name>
<dbReference type="Pfam" id="PF02195">
    <property type="entry name" value="ParB_N"/>
    <property type="match status" value="1"/>
</dbReference>
<keyword evidence="4" id="KW-1185">Reference proteome</keyword>
<dbReference type="AlphaFoldDB" id="A0A6I6ILX4"/>
<evidence type="ECO:0000256" key="1">
    <source>
        <dbReference type="SAM" id="MobiDB-lite"/>
    </source>
</evidence>
<dbReference type="GO" id="GO:0007059">
    <property type="term" value="P:chromosome segregation"/>
    <property type="evidence" value="ECO:0007669"/>
    <property type="project" value="TreeGrafter"/>
</dbReference>
<keyword evidence="3" id="KW-0614">Plasmid</keyword>
<dbReference type="RefSeq" id="WP_157705220.1">
    <property type="nucleotide sequence ID" value="NZ_CP034347.1"/>
</dbReference>
<feature type="region of interest" description="Disordered" evidence="1">
    <location>
        <begin position="266"/>
        <end position="289"/>
    </location>
</feature>
<dbReference type="Proteomes" id="UP000428330">
    <property type="component" value="Plasmid pMME07001"/>
</dbReference>
<dbReference type="SMART" id="SM00470">
    <property type="entry name" value="ParB"/>
    <property type="match status" value="1"/>
</dbReference>
<reference evidence="3 4" key="1">
    <citation type="submission" date="2018-12" db="EMBL/GenBank/DDBJ databases">
        <title>Complete genome sequence of Roseovarius sp. MME-070.</title>
        <authorList>
            <person name="Nam Y.-D."/>
            <person name="Kang J."/>
            <person name="Chung W.-H."/>
            <person name="Park Y.S."/>
        </authorList>
    </citation>
    <scope>NUCLEOTIDE SEQUENCE [LARGE SCALE GENOMIC DNA]</scope>
    <source>
        <strain evidence="3 4">MME-070</strain>
        <plasmid evidence="4">pmme07001</plasmid>
    </source>
</reference>
<geneLocation type="plasmid" evidence="4">
    <name>pmme07001</name>
</geneLocation>
<gene>
    <name evidence="3" type="ORF">EI983_00245</name>
</gene>
<dbReference type="PANTHER" id="PTHR33375:SF1">
    <property type="entry name" value="CHROMOSOME-PARTITIONING PROTEIN PARB-RELATED"/>
    <property type="match status" value="1"/>
</dbReference>
<dbReference type="GO" id="GO:0005694">
    <property type="term" value="C:chromosome"/>
    <property type="evidence" value="ECO:0007669"/>
    <property type="project" value="TreeGrafter"/>
</dbReference>
<evidence type="ECO:0000313" key="4">
    <source>
        <dbReference type="Proteomes" id="UP000428330"/>
    </source>
</evidence>
<dbReference type="EMBL" id="CP034347">
    <property type="protein sequence ID" value="QGX96783.1"/>
    <property type="molecule type" value="Genomic_DNA"/>
</dbReference>
<dbReference type="InterPro" id="IPR050336">
    <property type="entry name" value="Chromosome_partition/occlusion"/>
</dbReference>
<dbReference type="KEGG" id="rom:EI983_00245"/>